<evidence type="ECO:0000256" key="5">
    <source>
        <dbReference type="PROSITE-ProRule" id="PRU01023"/>
    </source>
</evidence>
<dbReference type="Pfam" id="PF01189">
    <property type="entry name" value="Methyltr_RsmB-F"/>
    <property type="match status" value="1"/>
</dbReference>
<dbReference type="Gene3D" id="3.40.50.150">
    <property type="entry name" value="Vaccinia Virus protein VP39"/>
    <property type="match status" value="1"/>
</dbReference>
<keyword evidence="2 5" id="KW-0808">Transferase</keyword>
<keyword evidence="1 5" id="KW-0489">Methyltransferase</keyword>
<dbReference type="Proteomes" id="UP000242818">
    <property type="component" value="Unassembled WGS sequence"/>
</dbReference>
<dbReference type="STRING" id="1335309.GA0116948_103381"/>
<feature type="binding site" evidence="5">
    <location>
        <position position="263"/>
    </location>
    <ligand>
        <name>S-adenosyl-L-methionine</name>
        <dbReference type="ChEBI" id="CHEBI:59789"/>
    </ligand>
</feature>
<dbReference type="RefSeq" id="WP_170876071.1">
    <property type="nucleotide sequence ID" value="NZ_FMAR01000003.1"/>
</dbReference>
<feature type="active site" description="Nucleophile" evidence="5">
    <location>
        <position position="364"/>
    </location>
</feature>
<keyword evidence="8" id="KW-1185">Reference proteome</keyword>
<comment type="caution">
    <text evidence="5">Lacks conserved residue(s) required for the propagation of feature annotation.</text>
</comment>
<dbReference type="GO" id="GO:0003723">
    <property type="term" value="F:RNA binding"/>
    <property type="evidence" value="ECO:0007669"/>
    <property type="project" value="UniProtKB-UniRule"/>
</dbReference>
<dbReference type="GO" id="GO:0008173">
    <property type="term" value="F:RNA methyltransferase activity"/>
    <property type="evidence" value="ECO:0007669"/>
    <property type="project" value="InterPro"/>
</dbReference>
<dbReference type="InterPro" id="IPR001678">
    <property type="entry name" value="MeTrfase_RsmB-F_NOP2_dom"/>
</dbReference>
<evidence type="ECO:0000259" key="6">
    <source>
        <dbReference type="PROSITE" id="PS51686"/>
    </source>
</evidence>
<evidence type="ECO:0000313" key="7">
    <source>
        <dbReference type="EMBL" id="SCC13498.1"/>
    </source>
</evidence>
<dbReference type="SUPFAM" id="SSF53335">
    <property type="entry name" value="S-adenosyl-L-methionine-dependent methyltransferases"/>
    <property type="match status" value="1"/>
</dbReference>
<dbReference type="EMBL" id="FMAR01000003">
    <property type="protein sequence ID" value="SCC13498.1"/>
    <property type="molecule type" value="Genomic_DNA"/>
</dbReference>
<feature type="binding site" evidence="5">
    <location>
        <position position="290"/>
    </location>
    <ligand>
        <name>S-adenosyl-L-methionine</name>
        <dbReference type="ChEBI" id="CHEBI:59789"/>
    </ligand>
</feature>
<dbReference type="InterPro" id="IPR023267">
    <property type="entry name" value="RCMT"/>
</dbReference>
<gene>
    <name evidence="7" type="ORF">GA0116948_103381</name>
</gene>
<dbReference type="PRINTS" id="PR02008">
    <property type="entry name" value="RCMTFAMILY"/>
</dbReference>
<evidence type="ECO:0000256" key="4">
    <source>
        <dbReference type="ARBA" id="ARBA00022884"/>
    </source>
</evidence>
<evidence type="ECO:0000313" key="8">
    <source>
        <dbReference type="Proteomes" id="UP000242818"/>
    </source>
</evidence>
<feature type="binding site" evidence="5">
    <location>
        <position position="311"/>
    </location>
    <ligand>
        <name>S-adenosyl-L-methionine</name>
        <dbReference type="ChEBI" id="CHEBI:59789"/>
    </ligand>
</feature>
<dbReference type="GO" id="GO:0001510">
    <property type="term" value="P:RNA methylation"/>
    <property type="evidence" value="ECO:0007669"/>
    <property type="project" value="InterPro"/>
</dbReference>
<dbReference type="InterPro" id="IPR029063">
    <property type="entry name" value="SAM-dependent_MTases_sf"/>
</dbReference>
<evidence type="ECO:0000256" key="2">
    <source>
        <dbReference type="ARBA" id="ARBA00022679"/>
    </source>
</evidence>
<dbReference type="PROSITE" id="PS51686">
    <property type="entry name" value="SAM_MT_RSMB_NOP"/>
    <property type="match status" value="1"/>
</dbReference>
<dbReference type="InterPro" id="IPR049560">
    <property type="entry name" value="MeTrfase_RsmB-F_NOP2_cat"/>
</dbReference>
<organism evidence="7 8">
    <name type="scientific">Chitinophaga costaii</name>
    <dbReference type="NCBI Taxonomy" id="1335309"/>
    <lineage>
        <taxon>Bacteria</taxon>
        <taxon>Pseudomonadati</taxon>
        <taxon>Bacteroidota</taxon>
        <taxon>Chitinophagia</taxon>
        <taxon>Chitinophagales</taxon>
        <taxon>Chitinophagaceae</taxon>
        <taxon>Chitinophaga</taxon>
    </lineage>
</organism>
<keyword evidence="4 5" id="KW-0694">RNA-binding</keyword>
<proteinExistence type="inferred from homology"/>
<dbReference type="AlphaFoldDB" id="A0A1C4C351"/>
<sequence>MHFTFCIFGEMLAQRAFHHFLKQSDMTRWESYIVSARKVLEGYDGKLPLHHFLKDFFKARPQMGSRDRRWITQLVYHYFRLGHWRKDSLPVEERLLAGTFLCEQTPNEILALQKPEWNEKVTLPLPEKMKLLGITEAAIFPFMGYLSAALDGKAFVNSFFSQPRLFIRVRRQQQTAVEKRLQEKDIDFETPAPGCISLPNGTKIETILPEKSWYVVQDASSQQTGNLFQARAGEAWWDACAASGGKSILLRDKCPEVNLTVSDIRKSILDNLQHRFADARIDGYKGYVIDLSNPFSSPDFKPLMFDGIIVDAPCTGAGTWARSPENLFYFSESQLRRFEMLQRNITTNVVPYLKKGGQLVYITCSVFASENESMVQWLEANTSLRAQEGGLIQGMGQGADSMFAVRFVKEG</sequence>
<feature type="domain" description="SAM-dependent MTase RsmB/NOP-type" evidence="6">
    <location>
        <begin position="142"/>
        <end position="411"/>
    </location>
</feature>
<dbReference type="PANTHER" id="PTHR22807">
    <property type="entry name" value="NOP2 YEAST -RELATED NOL1/NOP2/FMU SUN DOMAIN-CONTAINING"/>
    <property type="match status" value="1"/>
</dbReference>
<dbReference type="PANTHER" id="PTHR22807:SF53">
    <property type="entry name" value="RIBOSOMAL RNA SMALL SUBUNIT METHYLTRANSFERASE B-RELATED"/>
    <property type="match status" value="1"/>
</dbReference>
<evidence type="ECO:0000256" key="1">
    <source>
        <dbReference type="ARBA" id="ARBA00022603"/>
    </source>
</evidence>
<reference evidence="7 8" key="1">
    <citation type="submission" date="2016-08" db="EMBL/GenBank/DDBJ databases">
        <authorList>
            <person name="Seilhamer J.J."/>
        </authorList>
    </citation>
    <scope>NUCLEOTIDE SEQUENCE [LARGE SCALE GENOMIC DNA]</scope>
    <source>
        <strain evidence="7 8">A37T2</strain>
    </source>
</reference>
<accession>A0A1C4C351</accession>
<keyword evidence="3 5" id="KW-0949">S-adenosyl-L-methionine</keyword>
<evidence type="ECO:0000256" key="3">
    <source>
        <dbReference type="ARBA" id="ARBA00022691"/>
    </source>
</evidence>
<protein>
    <submittedName>
        <fullName evidence="7">16S rRNA (Cytosine967-C5)-methyltransferase</fullName>
    </submittedName>
</protein>
<comment type="similarity">
    <text evidence="5">Belongs to the class I-like SAM-binding methyltransferase superfamily. RsmB/NOP family.</text>
</comment>
<name>A0A1C4C351_9BACT</name>